<proteinExistence type="predicted"/>
<reference evidence="2" key="1">
    <citation type="submission" date="2024-02" db="UniProtKB">
        <authorList>
            <consortium name="WormBaseParasite"/>
        </authorList>
    </citation>
    <scope>IDENTIFICATION</scope>
</reference>
<dbReference type="WBParaSite" id="MBELARI_LOCUS12290">
    <property type="protein sequence ID" value="MBELARI_LOCUS12290"/>
    <property type="gene ID" value="MBELARI_LOCUS12290"/>
</dbReference>
<evidence type="ECO:0000313" key="1">
    <source>
        <dbReference type="Proteomes" id="UP000887575"/>
    </source>
</evidence>
<dbReference type="AlphaFoldDB" id="A0AAF3EEA5"/>
<organism evidence="1 2">
    <name type="scientific">Mesorhabditis belari</name>
    <dbReference type="NCBI Taxonomy" id="2138241"/>
    <lineage>
        <taxon>Eukaryota</taxon>
        <taxon>Metazoa</taxon>
        <taxon>Ecdysozoa</taxon>
        <taxon>Nematoda</taxon>
        <taxon>Chromadorea</taxon>
        <taxon>Rhabditida</taxon>
        <taxon>Rhabditina</taxon>
        <taxon>Rhabditomorpha</taxon>
        <taxon>Rhabditoidea</taxon>
        <taxon>Rhabditidae</taxon>
        <taxon>Mesorhabditinae</taxon>
        <taxon>Mesorhabditis</taxon>
    </lineage>
</organism>
<keyword evidence="1" id="KW-1185">Reference proteome</keyword>
<sequence length="288" mass="33684">MLQPISIFAFPSFPGELREKILQKVDVKASLKLLKASKTTRNYILKNSVFGNGVHLIKIKFDTLDLEGNHLRACSIEFIIKKNSEDRSYYFNVNQQLYTADPKLFKNIGVVRVFHIENSYDYYKSNEMPKEKFPEIAAHFANLKVVRVMKGLGLFCPLVQQVISLFPFQILDFIKFNFKECRVQVKTITDWLFEQGKNCRLFLLVNLDKAEVFFEEFQMEKDPQKLSDISRDLKEKAKLNIESFTCYKRKLTNEEVGQIILATEREIEYDDDYTISCRDVDGWSNCSD</sequence>
<dbReference type="Proteomes" id="UP000887575">
    <property type="component" value="Unassembled WGS sequence"/>
</dbReference>
<evidence type="ECO:0000313" key="2">
    <source>
        <dbReference type="WBParaSite" id="MBELARI_LOCUS12290"/>
    </source>
</evidence>
<name>A0AAF3EEA5_9BILA</name>
<protein>
    <submittedName>
        <fullName evidence="2">F-box domain-containing protein</fullName>
    </submittedName>
</protein>
<accession>A0AAF3EEA5</accession>